<organism evidence="3 4">
    <name type="scientific">Candidatus Enterousia avistercoris</name>
    <dbReference type="NCBI Taxonomy" id="2840788"/>
    <lineage>
        <taxon>Bacteria</taxon>
        <taxon>Pseudomonadati</taxon>
        <taxon>Pseudomonadota</taxon>
        <taxon>Alphaproteobacteria</taxon>
        <taxon>Candidatus Enterousia</taxon>
    </lineage>
</organism>
<proteinExistence type="predicted"/>
<evidence type="ECO:0000256" key="1">
    <source>
        <dbReference type="SAM" id="Phobius"/>
    </source>
</evidence>
<dbReference type="AlphaFoldDB" id="A0A9D9GVC6"/>
<keyword evidence="1" id="KW-1133">Transmembrane helix</keyword>
<evidence type="ECO:0008006" key="5">
    <source>
        <dbReference type="Google" id="ProtNLM"/>
    </source>
</evidence>
<comment type="caution">
    <text evidence="3">The sequence shown here is derived from an EMBL/GenBank/DDBJ whole genome shotgun (WGS) entry which is preliminary data.</text>
</comment>
<dbReference type="EMBL" id="JADINC010000023">
    <property type="protein sequence ID" value="MBO8425108.1"/>
    <property type="molecule type" value="Genomic_DNA"/>
</dbReference>
<keyword evidence="1" id="KW-0472">Membrane</keyword>
<evidence type="ECO:0000256" key="2">
    <source>
        <dbReference type="SAM" id="SignalP"/>
    </source>
</evidence>
<dbReference type="Proteomes" id="UP000823630">
    <property type="component" value="Unassembled WGS sequence"/>
</dbReference>
<keyword evidence="2" id="KW-0732">Signal</keyword>
<gene>
    <name evidence="3" type="ORF">IAC69_01360</name>
</gene>
<reference evidence="3" key="2">
    <citation type="journal article" date="2021" name="PeerJ">
        <title>Extensive microbial diversity within the chicken gut microbiome revealed by metagenomics and culture.</title>
        <authorList>
            <person name="Gilroy R."/>
            <person name="Ravi A."/>
            <person name="Getino M."/>
            <person name="Pursley I."/>
            <person name="Horton D.L."/>
            <person name="Alikhan N.F."/>
            <person name="Baker D."/>
            <person name="Gharbi K."/>
            <person name="Hall N."/>
            <person name="Watson M."/>
            <person name="Adriaenssens E.M."/>
            <person name="Foster-Nyarko E."/>
            <person name="Jarju S."/>
            <person name="Secka A."/>
            <person name="Antonio M."/>
            <person name="Oren A."/>
            <person name="Chaudhuri R.R."/>
            <person name="La Ragione R."/>
            <person name="Hildebrand F."/>
            <person name="Pallen M.J."/>
        </authorList>
    </citation>
    <scope>NUCLEOTIDE SEQUENCE</scope>
    <source>
        <strain evidence="3">8207</strain>
    </source>
</reference>
<feature type="signal peptide" evidence="2">
    <location>
        <begin position="1"/>
        <end position="25"/>
    </location>
</feature>
<reference evidence="3" key="1">
    <citation type="submission" date="2020-10" db="EMBL/GenBank/DDBJ databases">
        <authorList>
            <person name="Gilroy R."/>
        </authorList>
    </citation>
    <scope>NUCLEOTIDE SEQUENCE</scope>
    <source>
        <strain evidence="3">8207</strain>
    </source>
</reference>
<evidence type="ECO:0000313" key="3">
    <source>
        <dbReference type="EMBL" id="MBO8425108.1"/>
    </source>
</evidence>
<sequence>MKGLLKKIGFAGAVIMAGASMPALAAAAAAGGINAEGLCGLIGQMYDVFKILRTLAFVGAAFIIAGWAWGYISKPGDMNLEDLKKKGTGMLVGFVLLFEIGVVLQVFLFTNNGLALIGCSDLITNW</sequence>
<feature type="chain" id="PRO_5038985634" description="DUF4134 domain-containing protein" evidence="2">
    <location>
        <begin position="26"/>
        <end position="126"/>
    </location>
</feature>
<feature type="transmembrane region" description="Helical" evidence="1">
    <location>
        <begin position="51"/>
        <end position="69"/>
    </location>
</feature>
<keyword evidence="1" id="KW-0812">Transmembrane</keyword>
<feature type="transmembrane region" description="Helical" evidence="1">
    <location>
        <begin position="90"/>
        <end position="108"/>
    </location>
</feature>
<name>A0A9D9GVC6_9PROT</name>
<evidence type="ECO:0000313" key="4">
    <source>
        <dbReference type="Proteomes" id="UP000823630"/>
    </source>
</evidence>
<accession>A0A9D9GVC6</accession>
<protein>
    <recommendedName>
        <fullName evidence="5">DUF4134 domain-containing protein</fullName>
    </recommendedName>
</protein>